<protein>
    <submittedName>
        <fullName evidence="1">Integrase catalytic domain-containing protein</fullName>
    </submittedName>
</protein>
<dbReference type="OrthoDB" id="6431246at2759"/>
<dbReference type="AlphaFoldDB" id="A0A8X7CL48"/>
<proteinExistence type="predicted"/>
<keyword evidence="2" id="KW-1185">Reference proteome</keyword>
<gene>
    <name evidence="1" type="primary">AVEN_270133_1</name>
    <name evidence="1" type="ORF">TNIN_200901</name>
</gene>
<dbReference type="EMBL" id="BMAV01016850">
    <property type="protein sequence ID" value="GFY68032.1"/>
    <property type="molecule type" value="Genomic_DNA"/>
</dbReference>
<evidence type="ECO:0000313" key="1">
    <source>
        <dbReference type="EMBL" id="GFY68032.1"/>
    </source>
</evidence>
<comment type="caution">
    <text evidence="1">The sequence shown here is derived from an EMBL/GenBank/DDBJ whole genome shotgun (WGS) entry which is preliminary data.</text>
</comment>
<sequence>MTLHKWCTNLSPTIAQEEFPLDRNYEEIQLRTLGMIWNSVSDTFTYKVNVSLNRSYTKRDVLSQIAHIYDPFGLLAISQQWENFVKTLPDLEKIKIQRCFLKISAISVVVHGFADASSKAYGAVIYMQTVSIAEESNCQLLCSKSRVAPTKLLTIPRLELCACLLLSKLTRKVISALKRQIESVQLWSDSTIALAWINTPPNQLKTFVGNRVSQIQHLPKDFQWKHISSEVNRADVLSRGQDVKELAANDLWWKGPDLQNMAVATPNSLRVSSTTSCLLLQKECGNVGSSSWVPPYCEEKSTRYFNSSLDDSYSV</sequence>
<dbReference type="PANTHER" id="PTHR47331">
    <property type="entry name" value="PHD-TYPE DOMAIN-CONTAINING PROTEIN"/>
    <property type="match status" value="1"/>
</dbReference>
<dbReference type="Proteomes" id="UP000886998">
    <property type="component" value="Unassembled WGS sequence"/>
</dbReference>
<name>A0A8X7CL48_9ARAC</name>
<organism evidence="1 2">
    <name type="scientific">Trichonephila inaurata madagascariensis</name>
    <dbReference type="NCBI Taxonomy" id="2747483"/>
    <lineage>
        <taxon>Eukaryota</taxon>
        <taxon>Metazoa</taxon>
        <taxon>Ecdysozoa</taxon>
        <taxon>Arthropoda</taxon>
        <taxon>Chelicerata</taxon>
        <taxon>Arachnida</taxon>
        <taxon>Araneae</taxon>
        <taxon>Araneomorphae</taxon>
        <taxon>Entelegynae</taxon>
        <taxon>Araneoidea</taxon>
        <taxon>Nephilidae</taxon>
        <taxon>Trichonephila</taxon>
        <taxon>Trichonephila inaurata</taxon>
    </lineage>
</organism>
<dbReference type="Pfam" id="PF05380">
    <property type="entry name" value="Peptidase_A17"/>
    <property type="match status" value="1"/>
</dbReference>
<accession>A0A8X7CL48</accession>
<dbReference type="InterPro" id="IPR008042">
    <property type="entry name" value="Retrotrans_Pao"/>
</dbReference>
<reference evidence="1" key="1">
    <citation type="submission" date="2020-08" db="EMBL/GenBank/DDBJ databases">
        <title>Multicomponent nature underlies the extraordinary mechanical properties of spider dragline silk.</title>
        <authorList>
            <person name="Kono N."/>
            <person name="Nakamura H."/>
            <person name="Mori M."/>
            <person name="Yoshida Y."/>
            <person name="Ohtoshi R."/>
            <person name="Malay A.D."/>
            <person name="Moran D.A.P."/>
            <person name="Tomita M."/>
            <person name="Numata K."/>
            <person name="Arakawa K."/>
        </authorList>
    </citation>
    <scope>NUCLEOTIDE SEQUENCE</scope>
</reference>
<evidence type="ECO:0000313" key="2">
    <source>
        <dbReference type="Proteomes" id="UP000886998"/>
    </source>
</evidence>